<reference evidence="4 5" key="1">
    <citation type="submission" date="2018-01" db="EMBL/GenBank/DDBJ databases">
        <title>Draft genome sequence of Jishengella endophytica.</title>
        <authorList>
            <person name="Sahin N."/>
            <person name="Ay H."/>
            <person name="Saygin H."/>
        </authorList>
    </citation>
    <scope>NUCLEOTIDE SEQUENCE [LARGE SCALE GENOMIC DNA]</scope>
    <source>
        <strain evidence="4 5">DSM 45430</strain>
    </source>
</reference>
<accession>A0A2W2DWE8</accession>
<evidence type="ECO:0000313" key="4">
    <source>
        <dbReference type="EMBL" id="PZF97173.1"/>
    </source>
</evidence>
<evidence type="ECO:0000313" key="3">
    <source>
        <dbReference type="EMBL" id="PZF85530.1"/>
    </source>
</evidence>
<keyword evidence="5" id="KW-1185">Reference proteome</keyword>
<dbReference type="EMBL" id="POTX01000400">
    <property type="protein sequence ID" value="PZF83976.1"/>
    <property type="molecule type" value="Genomic_DNA"/>
</dbReference>
<dbReference type="EMBL" id="POTX01000344">
    <property type="protein sequence ID" value="PZF85530.1"/>
    <property type="molecule type" value="Genomic_DNA"/>
</dbReference>
<evidence type="ECO:0000313" key="1">
    <source>
        <dbReference type="EMBL" id="PZF81235.1"/>
    </source>
</evidence>
<sequence length="28" mass="3108">NISLDPWHIGKIVAAALVLLHTDHDRTT</sequence>
<protein>
    <submittedName>
        <fullName evidence="4">IS5/IS1182 family transposase</fullName>
    </submittedName>
</protein>
<dbReference type="AlphaFoldDB" id="A0A2W2DWE8"/>
<gene>
    <name evidence="4" type="ORF">C1I93_12680</name>
    <name evidence="3" type="ORF">C1I93_28535</name>
    <name evidence="2" type="ORF">C1I93_29685</name>
    <name evidence="1" type="ORF">C1I93_31075</name>
</gene>
<name>A0A2W2DWE8_9ACTN</name>
<feature type="non-terminal residue" evidence="4">
    <location>
        <position position="1"/>
    </location>
</feature>
<dbReference type="EMBL" id="POTX01000067">
    <property type="protein sequence ID" value="PZF97173.1"/>
    <property type="molecule type" value="Genomic_DNA"/>
</dbReference>
<proteinExistence type="predicted"/>
<evidence type="ECO:0000313" key="5">
    <source>
        <dbReference type="Proteomes" id="UP000248627"/>
    </source>
</evidence>
<dbReference type="Proteomes" id="UP000248627">
    <property type="component" value="Unassembled WGS sequence"/>
</dbReference>
<evidence type="ECO:0000313" key="2">
    <source>
        <dbReference type="EMBL" id="PZF83976.1"/>
    </source>
</evidence>
<organism evidence="4 5">
    <name type="scientific">Micromonospora endophytica</name>
    <dbReference type="NCBI Taxonomy" id="515350"/>
    <lineage>
        <taxon>Bacteria</taxon>
        <taxon>Bacillati</taxon>
        <taxon>Actinomycetota</taxon>
        <taxon>Actinomycetes</taxon>
        <taxon>Micromonosporales</taxon>
        <taxon>Micromonosporaceae</taxon>
        <taxon>Micromonospora</taxon>
    </lineage>
</organism>
<dbReference type="EMBL" id="POTX01000560">
    <property type="protein sequence ID" value="PZF81235.1"/>
    <property type="molecule type" value="Genomic_DNA"/>
</dbReference>
<comment type="caution">
    <text evidence="4">The sequence shown here is derived from an EMBL/GenBank/DDBJ whole genome shotgun (WGS) entry which is preliminary data.</text>
</comment>